<dbReference type="PANTHER" id="PTHR21661">
    <property type="entry name" value="EPOXIDE HYDROLASE 1-RELATED"/>
    <property type="match status" value="1"/>
</dbReference>
<evidence type="ECO:0000256" key="2">
    <source>
        <dbReference type="ARBA" id="ARBA00022797"/>
    </source>
</evidence>
<feature type="domain" description="Epoxide hydrolase N-terminal" evidence="4">
    <location>
        <begin position="5"/>
        <end position="110"/>
    </location>
</feature>
<name>A0ABY5J6T7_9GAMM</name>
<keyword evidence="6" id="KW-1185">Reference proteome</keyword>
<accession>A0ABY5J6T7</accession>
<dbReference type="SUPFAM" id="SSF53474">
    <property type="entry name" value="alpha/beta-Hydrolases"/>
    <property type="match status" value="1"/>
</dbReference>
<dbReference type="InterPro" id="IPR000639">
    <property type="entry name" value="Epox_hydrolase-like"/>
</dbReference>
<keyword evidence="3 5" id="KW-0378">Hydrolase</keyword>
<dbReference type="Gene3D" id="3.40.50.1820">
    <property type="entry name" value="alpha/beta hydrolase"/>
    <property type="match status" value="1"/>
</dbReference>
<gene>
    <name evidence="5" type="ORF">D16iCDA_18525</name>
</gene>
<evidence type="ECO:0000313" key="5">
    <source>
        <dbReference type="EMBL" id="UUD63647.1"/>
    </source>
</evidence>
<evidence type="ECO:0000313" key="6">
    <source>
        <dbReference type="Proteomes" id="UP000887421"/>
    </source>
</evidence>
<evidence type="ECO:0000256" key="3">
    <source>
        <dbReference type="ARBA" id="ARBA00022801"/>
    </source>
</evidence>
<comment type="similarity">
    <text evidence="1">Belongs to the peptidase S33 family.</text>
</comment>
<sequence length="382" mass="42574">MSLKVKPFKIDIPHDQLLDLEQRLARMRWPATVPGSRWSYGLDLNVAKQMVAYWKDGFDWRRQEAKLNAFPQFTTTIDGQTIHFIHARSPEPTAQPLILTHGWPSTFADFAEMIGPLTDPRRYGGDPADAFDVVVPSIPGFGFSGPTQEPGWDSAKIARAWDTLMRGLGYDRYGAHGGDAGSFITREMGIAKPDGLLAIHVLEIFAFPTGVPGELDELTAAEREQMEFMAGFNERSCHQAVHQKRPLTLGYGLADSPVGQLAWICDPMMGLGRYAPPESHNWDTVLTNVSIYWFTNTAESSARWYLEDAQSGAGGAEKMNSTPTGVALFPYNLLSIRKIAERGNNIVHWSSFDRGGHFAAIDVPELLVGDLRKFFREFRQGL</sequence>
<keyword evidence="2" id="KW-0058">Aromatic hydrocarbons catabolism</keyword>
<evidence type="ECO:0000259" key="4">
    <source>
        <dbReference type="Pfam" id="PF06441"/>
    </source>
</evidence>
<dbReference type="InterPro" id="IPR010497">
    <property type="entry name" value="Epoxide_hydro_N"/>
</dbReference>
<organism evidence="5 6">
    <name type="scientific">Phytopseudomonas seleniipraecipitans</name>
    <dbReference type="NCBI Taxonomy" id="640205"/>
    <lineage>
        <taxon>Bacteria</taxon>
        <taxon>Pseudomonadati</taxon>
        <taxon>Pseudomonadota</taxon>
        <taxon>Gammaproteobacteria</taxon>
        <taxon>Pseudomonadales</taxon>
        <taxon>Pseudomonadaceae</taxon>
        <taxon>Phytopseudomonas</taxon>
    </lineage>
</organism>
<dbReference type="PIRSF" id="PIRSF001112">
    <property type="entry name" value="Epoxide_hydrolase"/>
    <property type="match status" value="1"/>
</dbReference>
<reference evidence="5" key="1">
    <citation type="submission" date="2021-05" db="EMBL/GenBank/DDBJ databases">
        <title>Complete genome sequence of Pseudomonas seleniipraecipitans strain D1-6.</title>
        <authorList>
            <person name="Lafi F."/>
            <person name="Eida A."/>
            <person name="Alam I."/>
            <person name="Hert H."/>
            <person name="Saad M."/>
        </authorList>
    </citation>
    <scope>NUCLEOTIDE SEQUENCE</scope>
    <source>
        <strain evidence="5">D1-6</strain>
    </source>
</reference>
<dbReference type="EMBL" id="CP076114">
    <property type="protein sequence ID" value="UUD63647.1"/>
    <property type="molecule type" value="Genomic_DNA"/>
</dbReference>
<dbReference type="InterPro" id="IPR029058">
    <property type="entry name" value="AB_hydrolase_fold"/>
</dbReference>
<dbReference type="PANTHER" id="PTHR21661:SF35">
    <property type="entry name" value="EPOXIDE HYDROLASE"/>
    <property type="match status" value="1"/>
</dbReference>
<dbReference type="GO" id="GO:0016787">
    <property type="term" value="F:hydrolase activity"/>
    <property type="evidence" value="ECO:0007669"/>
    <property type="project" value="UniProtKB-KW"/>
</dbReference>
<protein>
    <submittedName>
        <fullName evidence="5">Epoxide hydrolase</fullName>
    </submittedName>
</protein>
<proteinExistence type="inferred from homology"/>
<dbReference type="RefSeq" id="WP_083328661.1">
    <property type="nucleotide sequence ID" value="NZ_CP076114.1"/>
</dbReference>
<dbReference type="Proteomes" id="UP000887421">
    <property type="component" value="Chromosome"/>
</dbReference>
<evidence type="ECO:0000256" key="1">
    <source>
        <dbReference type="ARBA" id="ARBA00010088"/>
    </source>
</evidence>
<dbReference type="PRINTS" id="PR00412">
    <property type="entry name" value="EPOXHYDRLASE"/>
</dbReference>
<dbReference type="InterPro" id="IPR016292">
    <property type="entry name" value="Epoxide_hydrolase"/>
</dbReference>
<dbReference type="Pfam" id="PF06441">
    <property type="entry name" value="EHN"/>
    <property type="match status" value="1"/>
</dbReference>